<sequence>MENRNSLIEYLKKSHHRRQNIINLANDIFDKVVKEETKCYKPNTSFARENGSTYRNRKITLEPLANRKSQPKVVSYYNTFEAE</sequence>
<dbReference type="AlphaFoldDB" id="A0A1R2BB30"/>
<protein>
    <submittedName>
        <fullName evidence="1">Uncharacterized protein</fullName>
    </submittedName>
</protein>
<evidence type="ECO:0000313" key="2">
    <source>
        <dbReference type="Proteomes" id="UP000187209"/>
    </source>
</evidence>
<evidence type="ECO:0000313" key="1">
    <source>
        <dbReference type="EMBL" id="OMJ73972.1"/>
    </source>
</evidence>
<dbReference type="Proteomes" id="UP000187209">
    <property type="component" value="Unassembled WGS sequence"/>
</dbReference>
<accession>A0A1R2BB30</accession>
<reference evidence="1 2" key="1">
    <citation type="submission" date="2016-11" db="EMBL/GenBank/DDBJ databases">
        <title>The macronuclear genome of Stentor coeruleus: a giant cell with tiny introns.</title>
        <authorList>
            <person name="Slabodnick M."/>
            <person name="Ruby J.G."/>
            <person name="Reiff S.B."/>
            <person name="Swart E.C."/>
            <person name="Gosai S."/>
            <person name="Prabakaran S."/>
            <person name="Witkowska E."/>
            <person name="Larue G.E."/>
            <person name="Fisher S."/>
            <person name="Freeman R.M."/>
            <person name="Gunawardena J."/>
            <person name="Chu W."/>
            <person name="Stover N.A."/>
            <person name="Gregory B.D."/>
            <person name="Nowacki M."/>
            <person name="Derisi J."/>
            <person name="Roy S.W."/>
            <person name="Marshall W.F."/>
            <person name="Sood P."/>
        </authorList>
    </citation>
    <scope>NUCLEOTIDE SEQUENCE [LARGE SCALE GENOMIC DNA]</scope>
    <source>
        <strain evidence="1">WM001</strain>
    </source>
</reference>
<dbReference type="EMBL" id="MPUH01000783">
    <property type="protein sequence ID" value="OMJ73972.1"/>
    <property type="molecule type" value="Genomic_DNA"/>
</dbReference>
<gene>
    <name evidence="1" type="ORF">SteCoe_27219</name>
</gene>
<keyword evidence="2" id="KW-1185">Reference proteome</keyword>
<proteinExistence type="predicted"/>
<comment type="caution">
    <text evidence="1">The sequence shown here is derived from an EMBL/GenBank/DDBJ whole genome shotgun (WGS) entry which is preliminary data.</text>
</comment>
<organism evidence="1 2">
    <name type="scientific">Stentor coeruleus</name>
    <dbReference type="NCBI Taxonomy" id="5963"/>
    <lineage>
        <taxon>Eukaryota</taxon>
        <taxon>Sar</taxon>
        <taxon>Alveolata</taxon>
        <taxon>Ciliophora</taxon>
        <taxon>Postciliodesmatophora</taxon>
        <taxon>Heterotrichea</taxon>
        <taxon>Heterotrichida</taxon>
        <taxon>Stentoridae</taxon>
        <taxon>Stentor</taxon>
    </lineage>
</organism>
<name>A0A1R2BB30_9CILI</name>